<protein>
    <submittedName>
        <fullName evidence="1">Uncharacterized protein</fullName>
    </submittedName>
</protein>
<name>A0A3L6L9E9_9TRYP</name>
<comment type="caution">
    <text evidence="1">The sequence shown here is derived from an EMBL/GenBank/DDBJ whole genome shotgun (WGS) entry which is preliminary data.</text>
</comment>
<dbReference type="EMBL" id="QSBY01000006">
    <property type="protein sequence ID" value="RHW72181.1"/>
    <property type="molecule type" value="Genomic_DNA"/>
</dbReference>
<dbReference type="Proteomes" id="UP000266743">
    <property type="component" value="Chromosome 6"/>
</dbReference>
<proteinExistence type="predicted"/>
<accession>A0A3L6L9E9</accession>
<reference evidence="1 2" key="1">
    <citation type="submission" date="2018-09" db="EMBL/GenBank/DDBJ databases">
        <title>whole genome sequence of T. equiperdum IVM-t1 strain.</title>
        <authorList>
            <person name="Suganuma K."/>
        </authorList>
    </citation>
    <scope>NUCLEOTIDE SEQUENCE [LARGE SCALE GENOMIC DNA]</scope>
    <source>
        <strain evidence="1 2">IVM-t1</strain>
    </source>
</reference>
<sequence length="280" mass="31379">MAPYVRCWRRLLPLHLWTRKRGEPARPRRTLLSTSHPLFGQQQATLPTAQSSRRLLPTDHPVFGTKGLFRVEEPFKGPIRVSGFFLAIDPHIAAGPGKPMNPNAQITVSDKEGNMSRVRYRCLLESRRGLRLEALIRMQVGWISPKVTFRSIPHVIHLGKGFDVSIPLLMHFTMVSVLDECGNKTGSFLYLSGTPLLGFSVGFTRITQGKLILDPSRSVNPAEEARQFVGGCHVRQLGFLFLKCIAYVLCLMACFPTSKRVLQFMTSQPGPSPERSKNLT</sequence>
<evidence type="ECO:0000313" key="2">
    <source>
        <dbReference type="Proteomes" id="UP000266743"/>
    </source>
</evidence>
<gene>
    <name evidence="1" type="ORF">DPX39_060017500</name>
</gene>
<organism evidence="1 2">
    <name type="scientific">Trypanosoma brucei equiperdum</name>
    <dbReference type="NCBI Taxonomy" id="630700"/>
    <lineage>
        <taxon>Eukaryota</taxon>
        <taxon>Discoba</taxon>
        <taxon>Euglenozoa</taxon>
        <taxon>Kinetoplastea</taxon>
        <taxon>Metakinetoplastina</taxon>
        <taxon>Trypanosomatida</taxon>
        <taxon>Trypanosomatidae</taxon>
        <taxon>Trypanosoma</taxon>
    </lineage>
</organism>
<dbReference type="AlphaFoldDB" id="A0A3L6L9E9"/>
<evidence type="ECO:0000313" key="1">
    <source>
        <dbReference type="EMBL" id="RHW72181.1"/>
    </source>
</evidence>